<proteinExistence type="predicted"/>
<feature type="repeat" description="TPR" evidence="1">
    <location>
        <begin position="31"/>
        <end position="64"/>
    </location>
</feature>
<evidence type="ECO:0000313" key="2">
    <source>
        <dbReference type="EMBL" id="MDC0744980.1"/>
    </source>
</evidence>
<comment type="caution">
    <text evidence="2">The sequence shown here is derived from an EMBL/GenBank/DDBJ whole genome shotgun (WGS) entry which is preliminary data.</text>
</comment>
<organism evidence="2 3">
    <name type="scientific">Polyangium mundeleinium</name>
    <dbReference type="NCBI Taxonomy" id="2995306"/>
    <lineage>
        <taxon>Bacteria</taxon>
        <taxon>Pseudomonadati</taxon>
        <taxon>Myxococcota</taxon>
        <taxon>Polyangia</taxon>
        <taxon>Polyangiales</taxon>
        <taxon>Polyangiaceae</taxon>
        <taxon>Polyangium</taxon>
    </lineage>
</organism>
<dbReference type="SUPFAM" id="SSF48452">
    <property type="entry name" value="TPR-like"/>
    <property type="match status" value="1"/>
</dbReference>
<dbReference type="SMART" id="SM00028">
    <property type="entry name" value="TPR"/>
    <property type="match status" value="2"/>
</dbReference>
<evidence type="ECO:0000256" key="1">
    <source>
        <dbReference type="PROSITE-ProRule" id="PRU00339"/>
    </source>
</evidence>
<dbReference type="Proteomes" id="UP001221411">
    <property type="component" value="Unassembled WGS sequence"/>
</dbReference>
<dbReference type="InterPro" id="IPR011990">
    <property type="entry name" value="TPR-like_helical_dom_sf"/>
</dbReference>
<dbReference type="Pfam" id="PF13432">
    <property type="entry name" value="TPR_16"/>
    <property type="match status" value="1"/>
</dbReference>
<protein>
    <submittedName>
        <fullName evidence="2">Tetratricopeptide repeat protein</fullName>
    </submittedName>
</protein>
<dbReference type="RefSeq" id="WP_271930899.1">
    <property type="nucleotide sequence ID" value="NZ_JAQNDO010000001.1"/>
</dbReference>
<sequence length="262" mass="29458">MIRNIKYRIRKSDPTGFEDAVRLVEQYPEDPHVWDTLAYAHSSSDDYVAAIAAISRAIELNPKDPALFFDRGEYALQTGDHERAVADFGQGLVLCDEPRWEYLREVLHFLRAEAFVHLGKKAEALADLSHVRDDYRYWTTELRSKADLLVMCGESVPPLKEKEEAPLSSPMPESPDEEEIALGKELGEAGLAAVDAALLKQMTHRYLKAARIIVDALDFGSYPLDDTHVRLFARRLIALAEAGTIEARGNLLNPRRSEVCLP</sequence>
<name>A0ABT5ET27_9BACT</name>
<accession>A0ABT5ET27</accession>
<reference evidence="2 3" key="1">
    <citation type="submission" date="2022-11" db="EMBL/GenBank/DDBJ databases">
        <title>Minimal conservation of predation-associated metabolite biosynthetic gene clusters underscores biosynthetic potential of Myxococcota including descriptions for ten novel species: Archangium lansinium sp. nov., Myxococcus landrumus sp. nov., Nannocystis bai.</title>
        <authorList>
            <person name="Ahearne A."/>
            <person name="Stevens C."/>
            <person name="Dowd S."/>
        </authorList>
    </citation>
    <scope>NUCLEOTIDE SEQUENCE [LARGE SCALE GENOMIC DNA]</scope>
    <source>
        <strain evidence="2 3">RJM3</strain>
    </source>
</reference>
<dbReference type="Gene3D" id="1.25.40.10">
    <property type="entry name" value="Tetratricopeptide repeat domain"/>
    <property type="match status" value="1"/>
</dbReference>
<keyword evidence="1" id="KW-0802">TPR repeat</keyword>
<dbReference type="PROSITE" id="PS50005">
    <property type="entry name" value="TPR"/>
    <property type="match status" value="1"/>
</dbReference>
<dbReference type="EMBL" id="JAQNDO010000001">
    <property type="protein sequence ID" value="MDC0744980.1"/>
    <property type="molecule type" value="Genomic_DNA"/>
</dbReference>
<gene>
    <name evidence="2" type="ORF">POL67_26850</name>
</gene>
<dbReference type="InterPro" id="IPR019734">
    <property type="entry name" value="TPR_rpt"/>
</dbReference>
<evidence type="ECO:0000313" key="3">
    <source>
        <dbReference type="Proteomes" id="UP001221411"/>
    </source>
</evidence>
<keyword evidence="3" id="KW-1185">Reference proteome</keyword>